<evidence type="ECO:0000313" key="6">
    <source>
        <dbReference type="EMBL" id="SET04250.1"/>
    </source>
</evidence>
<dbReference type="Pfam" id="PF22666">
    <property type="entry name" value="Glyco_hydro_2_N2"/>
    <property type="match status" value="1"/>
</dbReference>
<dbReference type="InterPro" id="IPR000421">
    <property type="entry name" value="FA58C"/>
</dbReference>
<evidence type="ECO:0000256" key="1">
    <source>
        <dbReference type="ARBA" id="ARBA00007401"/>
    </source>
</evidence>
<dbReference type="InterPro" id="IPR054363">
    <property type="entry name" value="GH95_cat"/>
</dbReference>
<dbReference type="Pfam" id="PF14498">
    <property type="entry name" value="Glyco_hyd_65N_2"/>
    <property type="match status" value="1"/>
</dbReference>
<dbReference type="SUPFAM" id="SSF49785">
    <property type="entry name" value="Galactose-binding domain-like"/>
    <property type="match status" value="3"/>
</dbReference>
<evidence type="ECO:0000256" key="3">
    <source>
        <dbReference type="ARBA" id="ARBA00023295"/>
    </source>
</evidence>
<protein>
    <submittedName>
        <fullName evidence="6">Glycosyl hydrolases family 2, sugar binding domain</fullName>
    </submittedName>
</protein>
<feature type="domain" description="Ig-like" evidence="5">
    <location>
        <begin position="127"/>
        <end position="195"/>
    </location>
</feature>
<evidence type="ECO:0000259" key="4">
    <source>
        <dbReference type="PROSITE" id="PS50022"/>
    </source>
</evidence>
<dbReference type="InterPro" id="IPR043534">
    <property type="entry name" value="EBDG/EBM"/>
</dbReference>
<dbReference type="PROSITE" id="PS50835">
    <property type="entry name" value="IG_LIKE"/>
    <property type="match status" value="1"/>
</dbReference>
<accession>A0A1I0BBN9</accession>
<dbReference type="Proteomes" id="UP000181981">
    <property type="component" value="Unassembled WGS sequence"/>
</dbReference>
<dbReference type="InterPro" id="IPR049053">
    <property type="entry name" value="AFCA-like_C"/>
</dbReference>
<dbReference type="Gene3D" id="2.60.40.1180">
    <property type="entry name" value="Golgi alpha-mannosidase II"/>
    <property type="match status" value="1"/>
</dbReference>
<dbReference type="RefSeq" id="WP_051567924.1">
    <property type="nucleotide sequence ID" value="NZ_FOHT01000005.1"/>
</dbReference>
<dbReference type="InterPro" id="IPR008979">
    <property type="entry name" value="Galactose-bd-like_sf"/>
</dbReference>
<evidence type="ECO:0000259" key="5">
    <source>
        <dbReference type="PROSITE" id="PS50835"/>
    </source>
</evidence>
<dbReference type="Gene3D" id="3.20.20.80">
    <property type="entry name" value="Glycosidases"/>
    <property type="match status" value="1"/>
</dbReference>
<dbReference type="InterPro" id="IPR013783">
    <property type="entry name" value="Ig-like_fold"/>
</dbReference>
<keyword evidence="2 6" id="KW-0378">Hydrolase</keyword>
<dbReference type="Pfam" id="PF22124">
    <property type="entry name" value="Glyco_hydro_95_cat"/>
    <property type="match status" value="1"/>
</dbReference>
<proteinExistence type="inferred from homology"/>
<dbReference type="InterPro" id="IPR008928">
    <property type="entry name" value="6-hairpin_glycosidase_sf"/>
</dbReference>
<reference evidence="6 7" key="1">
    <citation type="submission" date="2016-10" db="EMBL/GenBank/DDBJ databases">
        <authorList>
            <person name="de Groot N.N."/>
        </authorList>
    </citation>
    <scope>NUCLEOTIDE SEQUENCE [LARGE SCALE GENOMIC DNA]</scope>
    <source>
        <strain evidence="6 7">DSM 25947</strain>
    </source>
</reference>
<dbReference type="InterPro" id="IPR006102">
    <property type="entry name" value="Ig-like_GH2"/>
</dbReference>
<dbReference type="InterPro" id="IPR013780">
    <property type="entry name" value="Glyco_hydro_b"/>
</dbReference>
<feature type="domain" description="F5/8 type C" evidence="4">
    <location>
        <begin position="993"/>
        <end position="1091"/>
    </location>
</feature>
<name>A0A1I0BBN9_9BACT</name>
<dbReference type="PROSITE" id="PS51257">
    <property type="entry name" value="PROKAR_LIPOPROTEIN"/>
    <property type="match status" value="1"/>
</dbReference>
<dbReference type="InterPro" id="IPR054593">
    <property type="entry name" value="Beta-mannosidase-like_N2"/>
</dbReference>
<organism evidence="6 7">
    <name type="scientific">Draconibacterium orientale</name>
    <dbReference type="NCBI Taxonomy" id="1168034"/>
    <lineage>
        <taxon>Bacteria</taxon>
        <taxon>Pseudomonadati</taxon>
        <taxon>Bacteroidota</taxon>
        <taxon>Bacteroidia</taxon>
        <taxon>Marinilabiliales</taxon>
        <taxon>Prolixibacteraceae</taxon>
        <taxon>Draconibacterium</taxon>
    </lineage>
</organism>
<dbReference type="Pfam" id="PF00754">
    <property type="entry name" value="F5_F8_type_C"/>
    <property type="match status" value="1"/>
</dbReference>
<dbReference type="InterPro" id="IPR017853">
    <property type="entry name" value="GH"/>
</dbReference>
<dbReference type="SUPFAM" id="SSF51445">
    <property type="entry name" value="(Trans)glycosidases"/>
    <property type="match status" value="1"/>
</dbReference>
<dbReference type="SUPFAM" id="SSF48208">
    <property type="entry name" value="Six-hairpin glycosidases"/>
    <property type="match status" value="1"/>
</dbReference>
<dbReference type="InterPro" id="IPR041351">
    <property type="entry name" value="Ig_GlcNase"/>
</dbReference>
<dbReference type="InterPro" id="IPR027414">
    <property type="entry name" value="GH95_N_dom"/>
</dbReference>
<evidence type="ECO:0000313" key="7">
    <source>
        <dbReference type="Proteomes" id="UP000181981"/>
    </source>
</evidence>
<dbReference type="InterPro" id="IPR036156">
    <property type="entry name" value="Beta-gal/glucu_dom_sf"/>
</dbReference>
<dbReference type="InterPro" id="IPR007110">
    <property type="entry name" value="Ig-like_dom"/>
</dbReference>
<dbReference type="Gene3D" id="2.60.120.260">
    <property type="entry name" value="Galactose-binding domain-like"/>
    <property type="match status" value="3"/>
</dbReference>
<dbReference type="Pfam" id="PF21307">
    <property type="entry name" value="Glyco_hydro_95_C"/>
    <property type="match status" value="1"/>
</dbReference>
<dbReference type="EMBL" id="FOHT01000005">
    <property type="protein sequence ID" value="SET04250.1"/>
    <property type="molecule type" value="Genomic_DNA"/>
</dbReference>
<dbReference type="OrthoDB" id="9801077at2"/>
<dbReference type="PANTHER" id="PTHR43536">
    <property type="entry name" value="MANNOSYLGLYCOPROTEIN ENDO-BETA-MANNOSIDASE"/>
    <property type="match status" value="1"/>
</dbReference>
<sequence>MKLILGYIILLVFIVGCGTKNQDGSDMSRKGFSKSYPASYTDWANGFLAGNGKMGVIVFGNPLEETIIYNDRDFFMAATHERSFNKVSREDLDKIREYCVQEKWKEANDLANEVHGWKNGGEGDKHPGFKMTIDIPGDGDVQDYMRTCDFRTGEITVTWRDNRGTWERKTFVSRKDDVVVQYLTAPDNGTISCEIKLDDDPGMNFPGDMKFTSTATTDGLNIRAVYPNPDKTNNAGYEGVTRVETDGGTKTVVGNVLKIEGAKSVTMLTRSKRYFSDCTENWDQELIQSDLKELPIDYNQLLKGQIETHQAIYDRVKIDFNASEAERKLPNEKLLQMQRESQKPVLALWERIFDSGRYLYLSSSSDYAAPDLLGIWTGDCNVGWSGYYHLDANLNLQIAAGNIGNMPEAMEGYFTLMERLSEGFRVNADKLLGCRGLLGGGNTAGLNGLISALNYYYPYQYVTGEMGWLLYPFSEHYLITGDVEFLRERLYPMLREMADFYEDFLVETDKNGKYIFAGSISPETRPAGVELSLVNNSSFDIAGAKFCLKTLIDASNILEINQGKDGVEKWQGMLDKMPPYLINEEGAFKEWAWPGLGETYGHRHSSLLLAAWPMYEITPEATPELYKAARFALSKKDEHRFEDAGHGLLQAALHACKLKYGESVGDKLMRLTSEDFYFNSLSSAHYVNNRVFCTDVCNSVPAVMIEMLVGSSADMLELLPALPSYLAKGEISGIKALNRVTVENMKWDLEKGTVECILKSDIDQTVTLIERQGINNLDTKAKVQESKIGNIAREITLKAGTSTPLKLSVGKAGLKNVALHRAVYQSSALNYDNTGHLVTDGIISSSKKEGNTWAKYGDSPSGEEVKCAFDNDPKTKFLSFHSEGWVQYRFSEDRAYAVNKYIITSGNDDPLRDPQDWTFEASNDGKNWTVLDTRSGIKFNERLENQKFKIDNTKKFKFYRFDVSKNNGSDKLQFSEVGLYTNDFNCIETIGFASVWKADASQPQWLKIDLGVSCKISNVRLFWDAGYAKDYKIEVSENGEDWKEVFSTTIGNGRFDDINFPEVSAHYVRMYATRCSTGEGYSLTEFEVYGEGGAAVTAKPQPAIQEDGKLFLTGGNWKLQRAPEVKETGEEISKSGYDSDSWQIATVPGTALVSYLNNGAIPDPNFGDQQLQISDAYFTVDYWYRNTFTIPSSYRGKRVWLNFNGINWKADVYVNGNNVGKIEGAFIKGMFDISKYVKAGEECNLAVFIHKNDTPGNVTVQTLQSAGGNGGVLGADNPTIHASIGWDWVPTIRGRNVGIQDDVFLSASGDVTIQYPFIKTTLPLPDTTSATLDIEVELKNNSDQKVAGVLKGSMDSGDITFSKEVEVEGNKVSVLKFTKDEFAQLVLKNPKLWWPNGYGQQNMHKMTFSFEVDGKESDVLVTPFGIRQVTTTTDDMLSIYVNGRRITMKGGNWGLSESMMRLDAQGYDDRVRMHKEENFTMIRNWVGMTGDEAFYDACDKYGVMIWDDFWLANPGDGPNPDDPDMFMENALYKVKHFRNHPAIALYCGRNEGNPPATLFDKLVELTATYDDTRPYIPHSADKLVSGWGPYSVQHPRWYMGRHNRKLHSEMGMPNVPTFESIKAMLPEENLWPINEMWGIHDYCNSVQGCNRFTDAVNNNYGEATGIEDFCRKAQMVNMENHKAMFEAIANVRSNGLLMWMSQSAWPSMVWQTYDYYLEQNAGFFGCKKACEPLHILWDNSTNDIKVTNNSNKSYKNLTAEAKIYNLDGTEKSSKSVTIDSNIDDVTECFKLEIPSDISATYFVKLKLMDGDKVLSDNFYWFGKKYQDHTALSEMNDVTLKGEASVETKGDSQFMTVEFSNPGKDVALTVRAKLLTSPSDERVLPAFYSDNYFSLLPGESKTITIEYRTECLLGGKPKLMVEGWNIVPAEVEIK</sequence>
<dbReference type="Gene3D" id="2.60.40.10">
    <property type="entry name" value="Immunoglobulins"/>
    <property type="match status" value="3"/>
</dbReference>
<dbReference type="Gene3D" id="2.70.98.50">
    <property type="entry name" value="putative glycoside hydrolase family protein from bacillus halodurans"/>
    <property type="match status" value="1"/>
</dbReference>
<dbReference type="GO" id="GO:0005975">
    <property type="term" value="P:carbohydrate metabolic process"/>
    <property type="evidence" value="ECO:0007669"/>
    <property type="project" value="InterPro"/>
</dbReference>
<evidence type="ECO:0000256" key="2">
    <source>
        <dbReference type="ARBA" id="ARBA00022801"/>
    </source>
</evidence>
<keyword evidence="3" id="KW-0326">Glycosidase</keyword>
<dbReference type="Pfam" id="PF00703">
    <property type="entry name" value="Glyco_hydro_2"/>
    <property type="match status" value="1"/>
</dbReference>
<dbReference type="PROSITE" id="PS50022">
    <property type="entry name" value="FA58C_3"/>
    <property type="match status" value="1"/>
</dbReference>
<gene>
    <name evidence="6" type="ORF">SAMN05444285_10550</name>
</gene>
<dbReference type="PANTHER" id="PTHR43536:SF1">
    <property type="entry name" value="MANNOSYLGLYCOPROTEIN ENDO-BETA-MANNOSIDASE"/>
    <property type="match status" value="1"/>
</dbReference>
<comment type="similarity">
    <text evidence="1">Belongs to the glycosyl hydrolase 2 family.</text>
</comment>
<dbReference type="Pfam" id="PF18368">
    <property type="entry name" value="Ig_GlcNase"/>
    <property type="match status" value="1"/>
</dbReference>
<dbReference type="SUPFAM" id="SSF49303">
    <property type="entry name" value="beta-Galactosidase/glucuronidase domain"/>
    <property type="match status" value="3"/>
</dbReference>
<dbReference type="GO" id="GO:0004553">
    <property type="term" value="F:hydrolase activity, hydrolyzing O-glycosyl compounds"/>
    <property type="evidence" value="ECO:0007669"/>
    <property type="project" value="InterPro"/>
</dbReference>